<dbReference type="Gene3D" id="2.40.50.140">
    <property type="entry name" value="Nucleic acid-binding proteins"/>
    <property type="match status" value="1"/>
</dbReference>
<dbReference type="InterPro" id="IPR000424">
    <property type="entry name" value="Primosome_PriB/ssb"/>
</dbReference>
<keyword evidence="5" id="KW-1185">Reference proteome</keyword>
<organism evidence="4 5">
    <name type="scientific">Brachybacterium conglomeratum</name>
    <dbReference type="NCBI Taxonomy" id="47846"/>
    <lineage>
        <taxon>Bacteria</taxon>
        <taxon>Bacillati</taxon>
        <taxon>Actinomycetota</taxon>
        <taxon>Actinomycetes</taxon>
        <taxon>Micrococcales</taxon>
        <taxon>Dermabacteraceae</taxon>
        <taxon>Brachybacterium</taxon>
    </lineage>
</organism>
<feature type="compositionally biased region" description="Polar residues" evidence="3">
    <location>
        <begin position="1"/>
        <end position="10"/>
    </location>
</feature>
<dbReference type="EMBL" id="BSDQ01000001">
    <property type="protein sequence ID" value="GLI30999.1"/>
    <property type="molecule type" value="Genomic_DNA"/>
</dbReference>
<dbReference type="GO" id="GO:0003677">
    <property type="term" value="F:DNA binding"/>
    <property type="evidence" value="ECO:0007669"/>
    <property type="project" value="UniProtKB-KW"/>
</dbReference>
<proteinExistence type="predicted"/>
<dbReference type="CDD" id="cd04496">
    <property type="entry name" value="SSB_OBF"/>
    <property type="match status" value="1"/>
</dbReference>
<dbReference type="PROSITE" id="PS50935">
    <property type="entry name" value="SSB"/>
    <property type="match status" value="1"/>
</dbReference>
<dbReference type="InterPro" id="IPR011344">
    <property type="entry name" value="ssDNA-bd"/>
</dbReference>
<dbReference type="InterPro" id="IPR012340">
    <property type="entry name" value="NA-bd_OB-fold"/>
</dbReference>
<reference evidence="4" key="1">
    <citation type="submission" date="2022-12" db="EMBL/GenBank/DDBJ databases">
        <title>Reference genome sequencing for broad-spectrum identification of bacterial and archaeal isolates by mass spectrometry.</title>
        <authorList>
            <person name="Sekiguchi Y."/>
            <person name="Tourlousse D.M."/>
        </authorList>
    </citation>
    <scope>NUCLEOTIDE SEQUENCE</scope>
    <source>
        <strain evidence="4">5-2</strain>
    </source>
</reference>
<protein>
    <recommendedName>
        <fullName evidence="2">Single-stranded DNA-binding protein</fullName>
    </recommendedName>
</protein>
<evidence type="ECO:0000313" key="4">
    <source>
        <dbReference type="EMBL" id="GLI30999.1"/>
    </source>
</evidence>
<dbReference type="PIRSF" id="PIRSF002070">
    <property type="entry name" value="SSB"/>
    <property type="match status" value="1"/>
</dbReference>
<feature type="region of interest" description="Disordered" evidence="3">
    <location>
        <begin position="121"/>
        <end position="160"/>
    </location>
</feature>
<sequence>MRDIQTTLMGNVTADPSEHRQEDGSTSVKLRIAVTGRYYNTATQDFADRKTEFVTVFARRGLGQNVMRSIHKGQPLLVTGRLNTSEWQGTDGITRYSLNLQAESIGHDLTYGSSQFTKPLRAQDVPNLDPNSGEILTEASSANPEDADETEGEDSLAPAF</sequence>
<evidence type="ECO:0000256" key="1">
    <source>
        <dbReference type="ARBA" id="ARBA00023125"/>
    </source>
</evidence>
<feature type="compositionally biased region" description="Acidic residues" evidence="3">
    <location>
        <begin position="145"/>
        <end position="154"/>
    </location>
</feature>
<dbReference type="PANTHER" id="PTHR10302">
    <property type="entry name" value="SINGLE-STRANDED DNA-BINDING PROTEIN"/>
    <property type="match status" value="1"/>
</dbReference>
<feature type="region of interest" description="Disordered" evidence="3">
    <location>
        <begin position="1"/>
        <end position="25"/>
    </location>
</feature>
<dbReference type="RefSeq" id="WP_241237675.1">
    <property type="nucleotide sequence ID" value="NZ_BSDQ01000001.1"/>
</dbReference>
<keyword evidence="1 2" id="KW-0238">DNA-binding</keyword>
<name>A0ABQ5RIS8_9MICO</name>
<dbReference type="SUPFAM" id="SSF50249">
    <property type="entry name" value="Nucleic acid-binding proteins"/>
    <property type="match status" value="1"/>
</dbReference>
<evidence type="ECO:0000256" key="2">
    <source>
        <dbReference type="PIRNR" id="PIRNR002070"/>
    </source>
</evidence>
<dbReference type="PANTHER" id="PTHR10302:SF0">
    <property type="entry name" value="SINGLE-STRANDED DNA-BINDING PROTEIN, MITOCHONDRIAL"/>
    <property type="match status" value="1"/>
</dbReference>
<evidence type="ECO:0000256" key="3">
    <source>
        <dbReference type="SAM" id="MobiDB-lite"/>
    </source>
</evidence>
<dbReference type="GeneID" id="78122134"/>
<dbReference type="Proteomes" id="UP001144451">
    <property type="component" value="Unassembled WGS sequence"/>
</dbReference>
<dbReference type="Pfam" id="PF00436">
    <property type="entry name" value="SSB"/>
    <property type="match status" value="1"/>
</dbReference>
<evidence type="ECO:0000313" key="5">
    <source>
        <dbReference type="Proteomes" id="UP001144451"/>
    </source>
</evidence>
<comment type="caution">
    <text evidence="4">The sequence shown here is derived from an EMBL/GenBank/DDBJ whole genome shotgun (WGS) entry which is preliminary data.</text>
</comment>
<accession>A0ABQ5RIS8</accession>
<gene>
    <name evidence="4" type="ORF">BCONGLO52_18400</name>
</gene>